<proteinExistence type="predicted"/>
<keyword evidence="3" id="KW-1185">Reference proteome</keyword>
<keyword evidence="2" id="KW-0649">Protein kinase inhibitor</keyword>
<protein>
    <submittedName>
        <fullName evidence="2">YbhB/YbcL family Raf kinase inhibitor-like protein</fullName>
    </submittedName>
</protein>
<evidence type="ECO:0000313" key="2">
    <source>
        <dbReference type="EMBL" id="MFC7316962.1"/>
    </source>
</evidence>
<evidence type="ECO:0000256" key="1">
    <source>
        <dbReference type="SAM" id="MobiDB-lite"/>
    </source>
</evidence>
<dbReference type="GO" id="GO:0004860">
    <property type="term" value="F:protein kinase inhibitor activity"/>
    <property type="evidence" value="ECO:0007669"/>
    <property type="project" value="UniProtKB-KW"/>
</dbReference>
<organism evidence="2 3">
    <name type="scientific">Halomarina halobia</name>
    <dbReference type="NCBI Taxonomy" id="3033386"/>
    <lineage>
        <taxon>Archaea</taxon>
        <taxon>Methanobacteriati</taxon>
        <taxon>Methanobacteriota</taxon>
        <taxon>Stenosarchaea group</taxon>
        <taxon>Halobacteria</taxon>
        <taxon>Halobacteriales</taxon>
        <taxon>Natronomonadaceae</taxon>
        <taxon>Halomarina</taxon>
    </lineage>
</organism>
<dbReference type="Proteomes" id="UP001596547">
    <property type="component" value="Unassembled WGS sequence"/>
</dbReference>
<dbReference type="EMBL" id="JBHTBF010000002">
    <property type="protein sequence ID" value="MFC7316962.1"/>
    <property type="molecule type" value="Genomic_DNA"/>
</dbReference>
<sequence>MDRRGFLVGVGATASLLAGCMDDPDAAAVPGNETERERGAASDTVPPDLSYEVEGLGFDMTLPPRHTCEGANISPGINVTTVDDAIDTLALAFVDESTGEPYVHWLLWGLPPTISVLDPGIAPRPRVELEVDATGISETIVVTQGTNSAGSVGYTGPCPPAGDPVHTYLMTMYGLDGPVDAEPGATYDEFRRAIEGTVLSTTVYAVKGKR</sequence>
<accession>A0ABD6AA12</accession>
<dbReference type="CDD" id="cd00865">
    <property type="entry name" value="PEBP_bact_arch"/>
    <property type="match status" value="1"/>
</dbReference>
<evidence type="ECO:0000313" key="3">
    <source>
        <dbReference type="Proteomes" id="UP001596547"/>
    </source>
</evidence>
<dbReference type="AlphaFoldDB" id="A0ABD6AA12"/>
<dbReference type="NCBIfam" id="TIGR00481">
    <property type="entry name" value="YbhB/YbcL family Raf kinase inhibitor-like protein"/>
    <property type="match status" value="1"/>
</dbReference>
<gene>
    <name evidence="2" type="ORF">ACFQPE_09155</name>
</gene>
<reference evidence="2 3" key="1">
    <citation type="journal article" date="2019" name="Int. J. Syst. Evol. Microbiol.">
        <title>The Global Catalogue of Microorganisms (GCM) 10K type strain sequencing project: providing services to taxonomists for standard genome sequencing and annotation.</title>
        <authorList>
            <consortium name="The Broad Institute Genomics Platform"/>
            <consortium name="The Broad Institute Genome Sequencing Center for Infectious Disease"/>
            <person name="Wu L."/>
            <person name="Ma J."/>
        </authorList>
    </citation>
    <scope>NUCLEOTIDE SEQUENCE [LARGE SCALE GENOMIC DNA]</scope>
    <source>
        <strain evidence="2 3">PSR21</strain>
    </source>
</reference>
<feature type="region of interest" description="Disordered" evidence="1">
    <location>
        <begin position="26"/>
        <end position="46"/>
    </location>
</feature>
<comment type="caution">
    <text evidence="2">The sequence shown here is derived from an EMBL/GenBank/DDBJ whole genome shotgun (WGS) entry which is preliminary data.</text>
</comment>
<dbReference type="RefSeq" id="WP_276303780.1">
    <property type="nucleotide sequence ID" value="NZ_CP119992.1"/>
</dbReference>
<dbReference type="InterPro" id="IPR008914">
    <property type="entry name" value="PEBP"/>
</dbReference>
<dbReference type="SUPFAM" id="SSF49777">
    <property type="entry name" value="PEBP-like"/>
    <property type="match status" value="1"/>
</dbReference>
<dbReference type="InterPro" id="IPR005247">
    <property type="entry name" value="YbhB_YbcL/LppC-like"/>
</dbReference>
<dbReference type="Gene3D" id="3.90.280.10">
    <property type="entry name" value="PEBP-like"/>
    <property type="match status" value="1"/>
</dbReference>
<dbReference type="Pfam" id="PF01161">
    <property type="entry name" value="PBP"/>
    <property type="match status" value="1"/>
</dbReference>
<dbReference type="PROSITE" id="PS51257">
    <property type="entry name" value="PROKAR_LIPOPROTEIN"/>
    <property type="match status" value="1"/>
</dbReference>
<dbReference type="GeneID" id="79316386"/>
<name>A0ABD6AA12_9EURY</name>
<dbReference type="InterPro" id="IPR036610">
    <property type="entry name" value="PEBP-like_sf"/>
</dbReference>